<dbReference type="EMBL" id="RBTL01000179">
    <property type="protein sequence ID" value="RMT66667.1"/>
    <property type="molecule type" value="Genomic_DNA"/>
</dbReference>
<evidence type="ECO:0000313" key="2">
    <source>
        <dbReference type="Proteomes" id="UP000282636"/>
    </source>
</evidence>
<accession>A0A0Q0EQ55</accession>
<proteinExistence type="predicted"/>
<dbReference type="Proteomes" id="UP000282636">
    <property type="component" value="Unassembled WGS sequence"/>
</dbReference>
<sequence length="288" mass="31658">MMYMSVQKRPLLADFCLSRKAAFGHNSYFKGDASAARVTVNAKARAYKHMKSFYENIRDFLISGTVVGDLTLPTSYAKPECLNDFQAGFRTHGNTDESLVSDADGDWKPEWYVIAMTGLDDPVFLAVNEAGSGYPVYTAVHGAGRWDAIQIAPSLAAFGRLLKALAEVNEDTFAFNRLIMAEVRFPNEYWREVIDTRQETALLEQSSSDTSDYNPADFERGNLIVSDPGPHKLKVVQIVSKCRGLPLKDALALAGAPELKAASGTRGQLHSLRAQLEAVGATVEFRPD</sequence>
<organism evidence="1 2">
    <name type="scientific">Pseudomonas syringae pv. theae</name>
    <dbReference type="NCBI Taxonomy" id="103985"/>
    <lineage>
        <taxon>Bacteria</taxon>
        <taxon>Pseudomonadati</taxon>
        <taxon>Pseudomonadota</taxon>
        <taxon>Gammaproteobacteria</taxon>
        <taxon>Pseudomonadales</taxon>
        <taxon>Pseudomonadaceae</taxon>
        <taxon>Pseudomonas</taxon>
        <taxon>Pseudomonas syringae</taxon>
    </lineage>
</organism>
<reference evidence="1 2" key="1">
    <citation type="submission" date="2018-08" db="EMBL/GenBank/DDBJ databases">
        <title>Recombination of ecologically and evolutionarily significant loci maintains genetic cohesion in the Pseudomonas syringae species complex.</title>
        <authorList>
            <person name="Dillon M."/>
            <person name="Thakur S."/>
            <person name="Almeida R.N.D."/>
            <person name="Weir B.S."/>
            <person name="Guttman D.S."/>
        </authorList>
    </citation>
    <scope>NUCLEOTIDE SEQUENCE [LARGE SCALE GENOMIC DNA]</scope>
    <source>
        <strain evidence="1 2">ICMP 3934</strain>
    </source>
</reference>
<dbReference type="SUPFAM" id="SSF54736">
    <property type="entry name" value="ClpS-like"/>
    <property type="match status" value="1"/>
</dbReference>
<gene>
    <name evidence="1" type="ORF">ALP44_02961</name>
</gene>
<protein>
    <recommendedName>
        <fullName evidence="3">Ribosomal protein L7/L12 C-terminal domain-containing protein</fullName>
    </recommendedName>
</protein>
<evidence type="ECO:0008006" key="3">
    <source>
        <dbReference type="Google" id="ProtNLM"/>
    </source>
</evidence>
<evidence type="ECO:0000313" key="1">
    <source>
        <dbReference type="EMBL" id="RMT66667.1"/>
    </source>
</evidence>
<dbReference type="AlphaFoldDB" id="A0A0Q0EQ55"/>
<name>A0A0Q0EQ55_PSESX</name>
<comment type="caution">
    <text evidence="1">The sequence shown here is derived from an EMBL/GenBank/DDBJ whole genome shotgun (WGS) entry which is preliminary data.</text>
</comment>
<dbReference type="InterPro" id="IPR014719">
    <property type="entry name" value="Ribosomal_bL12_C/ClpS-like"/>
</dbReference>